<proteinExistence type="predicted"/>
<reference evidence="2" key="2">
    <citation type="submission" date="2022-06" db="UniProtKB">
        <authorList>
            <consortium name="EnsemblMetazoa"/>
        </authorList>
    </citation>
    <scope>IDENTIFICATION</scope>
    <source>
        <strain evidence="2">DF5081</strain>
    </source>
</reference>
<dbReference type="AlphaFoldDB" id="A0A8R1EBW3"/>
<name>A0A8R1EBW3_CAEJA</name>
<evidence type="ECO:0000256" key="1">
    <source>
        <dbReference type="SAM" id="MobiDB-lite"/>
    </source>
</evidence>
<feature type="compositionally biased region" description="Polar residues" evidence="1">
    <location>
        <begin position="1"/>
        <end position="11"/>
    </location>
</feature>
<evidence type="ECO:0000313" key="2">
    <source>
        <dbReference type="EnsemblMetazoa" id="CJA30918.1"/>
    </source>
</evidence>
<protein>
    <submittedName>
        <fullName evidence="2">Uncharacterized protein</fullName>
    </submittedName>
</protein>
<evidence type="ECO:0000313" key="3">
    <source>
        <dbReference type="Proteomes" id="UP000005237"/>
    </source>
</evidence>
<keyword evidence="3" id="KW-1185">Reference proteome</keyword>
<feature type="region of interest" description="Disordered" evidence="1">
    <location>
        <begin position="1"/>
        <end position="24"/>
    </location>
</feature>
<sequence>MTADEVSNLNENDGKDENEQVKKSGLKTGSRRLLIYGIASYDTPIFRSFSLAAERHNFVRFLLIFGARKKAPK</sequence>
<accession>A0A8R1EBW3</accession>
<dbReference type="Proteomes" id="UP000005237">
    <property type="component" value="Unassembled WGS sequence"/>
</dbReference>
<feature type="compositionally biased region" description="Basic and acidic residues" evidence="1">
    <location>
        <begin position="12"/>
        <end position="22"/>
    </location>
</feature>
<organism evidence="2 3">
    <name type="scientific">Caenorhabditis japonica</name>
    <dbReference type="NCBI Taxonomy" id="281687"/>
    <lineage>
        <taxon>Eukaryota</taxon>
        <taxon>Metazoa</taxon>
        <taxon>Ecdysozoa</taxon>
        <taxon>Nematoda</taxon>
        <taxon>Chromadorea</taxon>
        <taxon>Rhabditida</taxon>
        <taxon>Rhabditina</taxon>
        <taxon>Rhabditomorpha</taxon>
        <taxon>Rhabditoidea</taxon>
        <taxon>Rhabditidae</taxon>
        <taxon>Peloderinae</taxon>
        <taxon>Caenorhabditis</taxon>
    </lineage>
</organism>
<dbReference type="EnsemblMetazoa" id="CJA30918.1">
    <property type="protein sequence ID" value="CJA30918.1"/>
    <property type="gene ID" value="WBGene00206765"/>
</dbReference>
<reference evidence="3" key="1">
    <citation type="submission" date="2010-08" db="EMBL/GenBank/DDBJ databases">
        <authorList>
            <consortium name="Caenorhabditis japonica Sequencing Consortium"/>
            <person name="Wilson R.K."/>
        </authorList>
    </citation>
    <scope>NUCLEOTIDE SEQUENCE [LARGE SCALE GENOMIC DNA]</scope>
    <source>
        <strain evidence="3">DF5081</strain>
    </source>
</reference>